<gene>
    <name evidence="1" type="ORF">SAMN00768000_1467</name>
</gene>
<sequence>MMHDPYTQGLADLLAEEEASGAEWFAPEWQALFHALAIWQISLAQECDAIKLWLLRHPRFLGK</sequence>
<dbReference type="EMBL" id="FWWY01000001">
    <property type="protein sequence ID" value="SMC04105.1"/>
    <property type="molecule type" value="Genomic_DNA"/>
</dbReference>
<protein>
    <submittedName>
        <fullName evidence="1">Uncharacterized protein</fullName>
    </submittedName>
</protein>
<keyword evidence="2" id="KW-1185">Reference proteome</keyword>
<dbReference type="Proteomes" id="UP000192660">
    <property type="component" value="Unassembled WGS sequence"/>
</dbReference>
<evidence type="ECO:0000313" key="2">
    <source>
        <dbReference type="Proteomes" id="UP000192660"/>
    </source>
</evidence>
<organism evidence="1 2">
    <name type="scientific">Sulfobacillus thermosulfidooxidans (strain DSM 9293 / VKM B-1269 / AT-1)</name>
    <dbReference type="NCBI Taxonomy" id="929705"/>
    <lineage>
        <taxon>Bacteria</taxon>
        <taxon>Bacillati</taxon>
        <taxon>Bacillota</taxon>
        <taxon>Clostridia</taxon>
        <taxon>Eubacteriales</taxon>
        <taxon>Clostridiales Family XVII. Incertae Sedis</taxon>
        <taxon>Sulfobacillus</taxon>
    </lineage>
</organism>
<dbReference type="AlphaFoldDB" id="A0A1W1WD09"/>
<evidence type="ECO:0000313" key="1">
    <source>
        <dbReference type="EMBL" id="SMC04105.1"/>
    </source>
</evidence>
<accession>A0A1W1WD09</accession>
<name>A0A1W1WD09_SULTA</name>
<dbReference type="OrthoDB" id="9897697at2"/>
<proteinExistence type="predicted"/>
<dbReference type="RefSeq" id="WP_020375483.1">
    <property type="nucleotide sequence ID" value="NZ_FWWY01000001.1"/>
</dbReference>
<dbReference type="STRING" id="28034.BFX07_13680"/>
<reference evidence="2" key="1">
    <citation type="submission" date="2017-04" db="EMBL/GenBank/DDBJ databases">
        <authorList>
            <person name="Varghese N."/>
            <person name="Submissions S."/>
        </authorList>
    </citation>
    <scope>NUCLEOTIDE SEQUENCE [LARGE SCALE GENOMIC DNA]</scope>
    <source>
        <strain evidence="2">DSM 9293</strain>
    </source>
</reference>